<dbReference type="InterPro" id="IPR032567">
    <property type="entry name" value="RTL1-rel"/>
</dbReference>
<reference evidence="1 2" key="1">
    <citation type="submission" date="2024-09" db="EMBL/GenBank/DDBJ databases">
        <title>Chromosome-scale assembly of Riccia fluitans.</title>
        <authorList>
            <person name="Paukszto L."/>
            <person name="Sawicki J."/>
            <person name="Karawczyk K."/>
            <person name="Piernik-Szablinska J."/>
            <person name="Szczecinska M."/>
            <person name="Mazdziarz M."/>
        </authorList>
    </citation>
    <scope>NUCLEOTIDE SEQUENCE [LARGE SCALE GENOMIC DNA]</scope>
    <source>
        <strain evidence="1">Rf_01</strain>
        <tissue evidence="1">Aerial parts of the thallus</tissue>
    </source>
</reference>
<evidence type="ECO:0000313" key="2">
    <source>
        <dbReference type="Proteomes" id="UP001605036"/>
    </source>
</evidence>
<evidence type="ECO:0008006" key="3">
    <source>
        <dbReference type="Google" id="ProtNLM"/>
    </source>
</evidence>
<name>A0ABD1YIC8_9MARC</name>
<gene>
    <name evidence="1" type="ORF">R1flu_015242</name>
</gene>
<dbReference type="AlphaFoldDB" id="A0ABD1YIC8"/>
<comment type="caution">
    <text evidence="1">The sequence shown here is derived from an EMBL/GenBank/DDBJ whole genome shotgun (WGS) entry which is preliminary data.</text>
</comment>
<protein>
    <recommendedName>
        <fullName evidence="3">Reverse transcriptase</fullName>
    </recommendedName>
</protein>
<dbReference type="SUPFAM" id="SSF56672">
    <property type="entry name" value="DNA/RNA polymerases"/>
    <property type="match status" value="1"/>
</dbReference>
<accession>A0ABD1YIC8</accession>
<dbReference type="Proteomes" id="UP001605036">
    <property type="component" value="Unassembled WGS sequence"/>
</dbReference>
<dbReference type="Gene3D" id="3.10.10.10">
    <property type="entry name" value="HIV Type 1 Reverse Transcriptase, subunit A, domain 1"/>
    <property type="match status" value="1"/>
</dbReference>
<dbReference type="EMBL" id="JBHFFA010000004">
    <property type="protein sequence ID" value="KAL2630556.1"/>
    <property type="molecule type" value="Genomic_DNA"/>
</dbReference>
<dbReference type="InterPro" id="IPR043502">
    <property type="entry name" value="DNA/RNA_pol_sf"/>
</dbReference>
<sequence length="180" mass="20478">MARKKDSAGLNLIRGKDMDFEDGVLCVMRWAAVGAEEGQTATPMGEEKARSLEGFREVLGEYLDVLTEELPTELPPQREWDHRIEVKLGSEPPSKAPYRLNQLKMLELKKQLGELLARGYIRVSKSLYGAPMLFTKKKDGKMRLCIDYWVLNKVTIKNNYPLPRMDDLFDRLAGAKFSVG</sequence>
<dbReference type="PANTHER" id="PTHR15503">
    <property type="entry name" value="LDOC1 RELATED"/>
    <property type="match status" value="1"/>
</dbReference>
<evidence type="ECO:0000313" key="1">
    <source>
        <dbReference type="EMBL" id="KAL2630556.1"/>
    </source>
</evidence>
<dbReference type="PANTHER" id="PTHR15503:SF45">
    <property type="entry name" value="RNA-DIRECTED DNA POLYMERASE HOMOLOG"/>
    <property type="match status" value="1"/>
</dbReference>
<organism evidence="1 2">
    <name type="scientific">Riccia fluitans</name>
    <dbReference type="NCBI Taxonomy" id="41844"/>
    <lineage>
        <taxon>Eukaryota</taxon>
        <taxon>Viridiplantae</taxon>
        <taxon>Streptophyta</taxon>
        <taxon>Embryophyta</taxon>
        <taxon>Marchantiophyta</taxon>
        <taxon>Marchantiopsida</taxon>
        <taxon>Marchantiidae</taxon>
        <taxon>Marchantiales</taxon>
        <taxon>Ricciaceae</taxon>
        <taxon>Riccia</taxon>
    </lineage>
</organism>
<proteinExistence type="predicted"/>
<keyword evidence="2" id="KW-1185">Reference proteome</keyword>